<dbReference type="InterPro" id="IPR008271">
    <property type="entry name" value="Ser/Thr_kinase_AS"/>
</dbReference>
<dbReference type="InterPro" id="IPR011009">
    <property type="entry name" value="Kinase-like_dom_sf"/>
</dbReference>
<comment type="catalytic activity">
    <reaction evidence="19">
        <text>L-seryl-[protein] + ATP = O-phospho-L-seryl-[protein] + ADP + H(+)</text>
        <dbReference type="Rhea" id="RHEA:17989"/>
        <dbReference type="Rhea" id="RHEA-COMP:9863"/>
        <dbReference type="Rhea" id="RHEA-COMP:11604"/>
        <dbReference type="ChEBI" id="CHEBI:15378"/>
        <dbReference type="ChEBI" id="CHEBI:29999"/>
        <dbReference type="ChEBI" id="CHEBI:30616"/>
        <dbReference type="ChEBI" id="CHEBI:83421"/>
        <dbReference type="ChEBI" id="CHEBI:456216"/>
        <dbReference type="EC" id="2.7.11.1"/>
    </reaction>
</comment>
<dbReference type="FunFam" id="3.80.10.10:FF:000129">
    <property type="entry name" value="Leucine-rich repeat receptor-like kinase"/>
    <property type="match status" value="1"/>
</dbReference>
<dbReference type="FunFam" id="1.10.510.10:FF:000198">
    <property type="entry name" value="receptor protein kinase TMK1"/>
    <property type="match status" value="1"/>
</dbReference>
<dbReference type="EMBL" id="CM007375">
    <property type="protein sequence ID" value="OIV97468.1"/>
    <property type="molecule type" value="Genomic_DNA"/>
</dbReference>
<dbReference type="Pfam" id="PF03016">
    <property type="entry name" value="Exostosin_GT47"/>
    <property type="match status" value="1"/>
</dbReference>
<keyword evidence="5" id="KW-0433">Leucine-rich repeat</keyword>
<dbReference type="Pfam" id="PF08263">
    <property type="entry name" value="LRRNT_2"/>
    <property type="match status" value="2"/>
</dbReference>
<feature type="domain" description="Protein kinase" evidence="24">
    <location>
        <begin position="586"/>
        <end position="866"/>
    </location>
</feature>
<dbReference type="Pfam" id="PF00560">
    <property type="entry name" value="LRR_1"/>
    <property type="match status" value="1"/>
</dbReference>
<evidence type="ECO:0000256" key="23">
    <source>
        <dbReference type="SAM" id="SignalP"/>
    </source>
</evidence>
<evidence type="ECO:0000256" key="17">
    <source>
        <dbReference type="ARBA" id="ARBA00023180"/>
    </source>
</evidence>
<dbReference type="STRING" id="3871.A0A1J7H6Y1"/>
<dbReference type="GO" id="GO:0005524">
    <property type="term" value="F:ATP binding"/>
    <property type="evidence" value="ECO:0007669"/>
    <property type="project" value="UniProtKB-UniRule"/>
</dbReference>
<dbReference type="PROSITE" id="PS00108">
    <property type="entry name" value="PROTEIN_KINASE_ST"/>
    <property type="match status" value="1"/>
</dbReference>
<dbReference type="SUPFAM" id="SSF53335">
    <property type="entry name" value="S-adenosyl-L-methionine-dependent methyltransferases"/>
    <property type="match status" value="1"/>
</dbReference>
<feature type="compositionally biased region" description="Gly residues" evidence="21">
    <location>
        <begin position="453"/>
        <end position="462"/>
    </location>
</feature>
<keyword evidence="7 22" id="KW-0812">Transmembrane</keyword>
<dbReference type="InterPro" id="IPR001611">
    <property type="entry name" value="Leu-rich_rpt"/>
</dbReference>
<evidence type="ECO:0000256" key="10">
    <source>
        <dbReference type="ARBA" id="ARBA00022741"/>
    </source>
</evidence>
<comment type="subcellular location">
    <subcellularLocation>
        <location evidence="1">Membrane</location>
        <topology evidence="1">Single-pass membrane protein</topology>
    </subcellularLocation>
</comment>
<evidence type="ECO:0000256" key="4">
    <source>
        <dbReference type="ARBA" id="ARBA00022527"/>
    </source>
</evidence>
<evidence type="ECO:0000256" key="19">
    <source>
        <dbReference type="ARBA" id="ARBA00048679"/>
    </source>
</evidence>
<comment type="similarity">
    <text evidence="2">Belongs to the protein kinase superfamily. Ser/Thr protein kinase family.</text>
</comment>
<dbReference type="SUPFAM" id="SSF52058">
    <property type="entry name" value="L domain-like"/>
    <property type="match status" value="2"/>
</dbReference>
<evidence type="ECO:0000256" key="7">
    <source>
        <dbReference type="ARBA" id="ARBA00022692"/>
    </source>
</evidence>
<proteinExistence type="inferred from homology"/>
<keyword evidence="8 23" id="KW-0732">Signal</keyword>
<feature type="region of interest" description="Disordered" evidence="21">
    <location>
        <begin position="452"/>
        <end position="482"/>
    </location>
</feature>
<evidence type="ECO:0000256" key="9">
    <source>
        <dbReference type="ARBA" id="ARBA00022737"/>
    </source>
</evidence>
<evidence type="ECO:0000256" key="2">
    <source>
        <dbReference type="ARBA" id="ARBA00008684"/>
    </source>
</evidence>
<protein>
    <recommendedName>
        <fullName evidence="3">non-specific serine/threonine protein kinase</fullName>
        <ecNumber evidence="3">2.7.11.1</ecNumber>
    </recommendedName>
</protein>
<evidence type="ECO:0000256" key="21">
    <source>
        <dbReference type="SAM" id="MobiDB-lite"/>
    </source>
</evidence>
<dbReference type="Gene3D" id="3.30.200.20">
    <property type="entry name" value="Phosphorylase Kinase, domain 1"/>
    <property type="match status" value="1"/>
</dbReference>
<evidence type="ECO:0000256" key="5">
    <source>
        <dbReference type="ARBA" id="ARBA00022614"/>
    </source>
</evidence>
<dbReference type="InterPro" id="IPR003591">
    <property type="entry name" value="Leu-rich_rpt_typical-subtyp"/>
</dbReference>
<evidence type="ECO:0000256" key="18">
    <source>
        <dbReference type="ARBA" id="ARBA00047899"/>
    </source>
</evidence>
<dbReference type="InterPro" id="IPR013210">
    <property type="entry name" value="LRR_N_plant-typ"/>
</dbReference>
<keyword evidence="17" id="KW-0325">Glycoprotein</keyword>
<dbReference type="Proteomes" id="UP000188354">
    <property type="component" value="Chromosome LG15"/>
</dbReference>
<dbReference type="Gene3D" id="1.10.510.10">
    <property type="entry name" value="Transferase(Phosphotransferase) domain 1"/>
    <property type="match status" value="1"/>
</dbReference>
<gene>
    <name evidence="25" type="ORF">TanjilG_10992</name>
</gene>
<feature type="signal peptide" evidence="23">
    <location>
        <begin position="1"/>
        <end position="28"/>
    </location>
</feature>
<dbReference type="Gramene" id="OIV97468">
    <property type="protein sequence ID" value="OIV97468"/>
    <property type="gene ID" value="TanjilG_10992"/>
</dbReference>
<evidence type="ECO:0000256" key="15">
    <source>
        <dbReference type="ARBA" id="ARBA00023157"/>
    </source>
</evidence>
<evidence type="ECO:0000256" key="8">
    <source>
        <dbReference type="ARBA" id="ARBA00022729"/>
    </source>
</evidence>
<dbReference type="InterPro" id="IPR001245">
    <property type="entry name" value="Ser-Thr/Tyr_kinase_cat_dom"/>
</dbReference>
<dbReference type="PANTHER" id="PTHR47986">
    <property type="entry name" value="OSJNBA0070M12.3 PROTEIN"/>
    <property type="match status" value="1"/>
</dbReference>
<dbReference type="InterPro" id="IPR040911">
    <property type="entry name" value="Exostosin_GT47"/>
</dbReference>
<dbReference type="SMART" id="SM00220">
    <property type="entry name" value="S_TKc"/>
    <property type="match status" value="1"/>
</dbReference>
<keyword evidence="12 20" id="KW-0067">ATP-binding</keyword>
<dbReference type="Gene3D" id="3.80.10.10">
    <property type="entry name" value="Ribonuclease Inhibitor"/>
    <property type="match status" value="2"/>
</dbReference>
<evidence type="ECO:0000256" key="22">
    <source>
        <dbReference type="SAM" id="Phobius"/>
    </source>
</evidence>
<evidence type="ECO:0000256" key="12">
    <source>
        <dbReference type="ARBA" id="ARBA00022840"/>
    </source>
</evidence>
<reference evidence="25 26" key="1">
    <citation type="journal article" date="2017" name="Plant Biotechnol. J.">
        <title>A comprehensive draft genome sequence for lupin (Lupinus angustifolius), an emerging health food: insights into plant-microbe interactions and legume evolution.</title>
        <authorList>
            <person name="Hane J.K."/>
            <person name="Ming Y."/>
            <person name="Kamphuis L.G."/>
            <person name="Nelson M.N."/>
            <person name="Garg G."/>
            <person name="Atkins C.A."/>
            <person name="Bayer P.E."/>
            <person name="Bravo A."/>
            <person name="Bringans S."/>
            <person name="Cannon S."/>
            <person name="Edwards D."/>
            <person name="Foley R."/>
            <person name="Gao L.L."/>
            <person name="Harrison M.J."/>
            <person name="Huang W."/>
            <person name="Hurgobin B."/>
            <person name="Li S."/>
            <person name="Liu C.W."/>
            <person name="McGrath A."/>
            <person name="Morahan G."/>
            <person name="Murray J."/>
            <person name="Weller J."/>
            <person name="Jian J."/>
            <person name="Singh K.B."/>
        </authorList>
    </citation>
    <scope>NUCLEOTIDE SEQUENCE [LARGE SCALE GENOMIC DNA]</scope>
    <source>
        <strain evidence="26">cv. Tanjil</strain>
        <tissue evidence="25">Whole plant</tissue>
    </source>
</reference>
<keyword evidence="6" id="KW-0808">Transferase</keyword>
<keyword evidence="26" id="KW-1185">Reference proteome</keyword>
<dbReference type="CDD" id="cd14066">
    <property type="entry name" value="STKc_IRAK"/>
    <property type="match status" value="1"/>
</dbReference>
<dbReference type="GO" id="GO:0004674">
    <property type="term" value="F:protein serine/threonine kinase activity"/>
    <property type="evidence" value="ECO:0007669"/>
    <property type="project" value="UniProtKB-KW"/>
</dbReference>
<dbReference type="Pfam" id="PF13855">
    <property type="entry name" value="LRR_8"/>
    <property type="match status" value="2"/>
</dbReference>
<keyword evidence="9" id="KW-0677">Repeat</keyword>
<dbReference type="InterPro" id="IPR052422">
    <property type="entry name" value="Auxin_Ser/Thr_Kinase"/>
</dbReference>
<keyword evidence="13 22" id="KW-1133">Transmembrane helix</keyword>
<keyword evidence="11" id="KW-0418">Kinase</keyword>
<dbReference type="InterPro" id="IPR019410">
    <property type="entry name" value="Methyltransf_16"/>
</dbReference>
<dbReference type="FunFam" id="3.80.10.10:FF:000190">
    <property type="entry name" value="Receptor-like kinase TMK4"/>
    <property type="match status" value="1"/>
</dbReference>
<evidence type="ECO:0000256" key="3">
    <source>
        <dbReference type="ARBA" id="ARBA00012513"/>
    </source>
</evidence>
<dbReference type="FunFam" id="3.30.200.20:FF:000226">
    <property type="entry name" value="receptor protein kinase TMK1"/>
    <property type="match status" value="1"/>
</dbReference>
<feature type="transmembrane region" description="Helical" evidence="22">
    <location>
        <begin position="489"/>
        <end position="510"/>
    </location>
</feature>
<dbReference type="InterPro" id="IPR017441">
    <property type="entry name" value="Protein_kinase_ATP_BS"/>
</dbReference>
<keyword evidence="14 22" id="KW-0472">Membrane</keyword>
<keyword evidence="4" id="KW-0723">Serine/threonine-protein kinase</keyword>
<dbReference type="Gene3D" id="3.40.50.150">
    <property type="entry name" value="Vaccinia Virus protein VP39"/>
    <property type="match status" value="1"/>
</dbReference>
<evidence type="ECO:0000256" key="16">
    <source>
        <dbReference type="ARBA" id="ARBA00023170"/>
    </source>
</evidence>
<dbReference type="GO" id="GO:0016020">
    <property type="term" value="C:membrane"/>
    <property type="evidence" value="ECO:0007669"/>
    <property type="project" value="UniProtKB-SubCell"/>
</dbReference>
<feature type="chain" id="PRO_5012475999" description="non-specific serine/threonine protein kinase" evidence="23">
    <location>
        <begin position="29"/>
        <end position="1587"/>
    </location>
</feature>
<sequence length="1587" mass="174416">MLHHPKLKFIFFFIFFCFFFFSINIATADNNDDSTTMSSLLKSLSPTPSSWSSTTSYCSWKGIKCDSSNRVTTINLASNSLTGTLPTTLNSLSQLTTLSLQNNALSGPIPSLSNLTNLQTVFLDSNNFTSIPDNCFSGLPTLQTLSLTQNLNLKPWTIPTDLTQSSNLVQLDFGTSNLVGSLPDMFDSLLSLQSLRLSYNKLSGSLPKSLSGSNIQNLWLNNQNDGFGFEGGIDVLSEMVHLNQVWLHKNKLTGSIPDLSNCSSLFDLQLRDNILTGVVPESLTGMSSLKNVSLDNNMLQGPVPVFGKSVQVTLDGINSFCSTKPGEACDPMVNTLLEVAKGFGYPVRLANSWQGNDPCNGWTFVVCAEGKIVTVNLAKQGLNGTISPAFANLTDLTNLNLSGNNLTGSIPDSLVSLAQLVVLDVSNNNLSGDIPKFGGKVKLTSDGNALLGKPGGGGGGSGTVPSTDSGNAPGGSPPKVGNSSSLSPGWIAGIAIIAIFFVAVVLFVFCKCYAKNRHRKFGRVDNPEFRKGEVKIDVSSVSNSNGYGGVPSELQSQGSDRSDLPVFEGGNVAISFQVLRQVTDNFSENNILGRGGFGVVYKGELHDGTKIAVKKMESVAMGSKKMNEFQAEIAVLTKVRHRHLVALLGYCINGNEGLLVYEYMPQGTLTQHLFEWHENGCAPLTWKQRVAIALDVARGVEYLHSLAQQSFIHRDLKPSNILLGDDMRAKVADFGLVRNAPDGKYSVETRLAGTFGYLAPEYAATGRVTTKVDVYAFGVVLMELITGRKALDDTVPDERSHLVSWFRRVLINKENIPKAIDQTLNPDEETMESIYKVAELAGHCTAREPYQRPDMGHAVNVLVPLVEQWKPTSNGEEGDDIDLHMSLPQALRRWQANEGTSSMFNDMSFSQTQSSLPANIADSFDSMDCRGTDTPNMCPYMENLGFGPNIHNIQGLFTNTSCTSTSTWYATNQFSLEVIFHNKMKKYECLTNDSSLANAIFVPYYAGLDVSQFLWVSNITIRDSSGKELLQWLVKRDEWKKMWGMDHFLVSGRISWDLRRQFDNESYWGSKFRFLPESMNMSMLAVEASSWKNDYAIPYPTSFHPSSKTEVLQWQSKMRLQERPYLFTFTGAPRPELKGSIRGIVIEQCLGSSACKFINCSYGSGEKCDDPVNVMKVFSNSVFCLQPPGDSYTRRSIFDSMLGGCVPVFFHPGTAYSQYKWFLPNNRTKYSVYIPVKDVKEWNVNVEKVLIGISQDEAVAMREEVIKLIPNIIYANHKSKIDKFEDAFDLAVKGILERIEEKPSFETFQLFSSTSAFGIFDDVSSQQPPSIPPPPTVEVHASQVPSSFNHNVDSVNIDDGVTLFKGRVNTQQVFGLSNSDLVPGKYEGGLKLWEGSLDLIRALLSDIKSDFISFGGKRVLEVGCGHGLPGIFALLEGASAVHFQDFNAEVLRCLTIPNLNANLPGKSHPSSSSSSTICNKAEVRFFAGDWSDVDKLLPHVGYDFILMAETVYSINSLQNLYNLIKKCLKHPDGVVYMAAKKYYFGVGGGSRRFLSLVEKDGIMSSSLVAEITDGSSNVREVWKLSVK</sequence>
<dbReference type="EC" id="2.7.11.1" evidence="3"/>
<dbReference type="CDD" id="cd02440">
    <property type="entry name" value="AdoMet_MTases"/>
    <property type="match status" value="1"/>
</dbReference>
<organism evidence="25 26">
    <name type="scientific">Lupinus angustifolius</name>
    <name type="common">Narrow-leaved blue lupine</name>
    <dbReference type="NCBI Taxonomy" id="3871"/>
    <lineage>
        <taxon>Eukaryota</taxon>
        <taxon>Viridiplantae</taxon>
        <taxon>Streptophyta</taxon>
        <taxon>Embryophyta</taxon>
        <taxon>Tracheophyta</taxon>
        <taxon>Spermatophyta</taxon>
        <taxon>Magnoliopsida</taxon>
        <taxon>eudicotyledons</taxon>
        <taxon>Gunneridae</taxon>
        <taxon>Pentapetalae</taxon>
        <taxon>rosids</taxon>
        <taxon>fabids</taxon>
        <taxon>Fabales</taxon>
        <taxon>Fabaceae</taxon>
        <taxon>Papilionoideae</taxon>
        <taxon>50 kb inversion clade</taxon>
        <taxon>genistoids sensu lato</taxon>
        <taxon>core genistoids</taxon>
        <taxon>Genisteae</taxon>
        <taxon>Lupinus</taxon>
    </lineage>
</organism>
<evidence type="ECO:0000256" key="14">
    <source>
        <dbReference type="ARBA" id="ARBA00023136"/>
    </source>
</evidence>
<evidence type="ECO:0000256" key="11">
    <source>
        <dbReference type="ARBA" id="ARBA00022777"/>
    </source>
</evidence>
<evidence type="ECO:0000256" key="1">
    <source>
        <dbReference type="ARBA" id="ARBA00004167"/>
    </source>
</evidence>
<dbReference type="InterPro" id="IPR029063">
    <property type="entry name" value="SAM-dependent_MTases_sf"/>
</dbReference>
<dbReference type="Pfam" id="PF10294">
    <property type="entry name" value="Methyltransf_16"/>
    <property type="match status" value="1"/>
</dbReference>
<keyword evidence="10 20" id="KW-0547">Nucleotide-binding</keyword>
<dbReference type="PROSITE" id="PS50011">
    <property type="entry name" value="PROTEIN_KINASE_DOM"/>
    <property type="match status" value="1"/>
</dbReference>
<dbReference type="PROSITE" id="PS51450">
    <property type="entry name" value="LRR"/>
    <property type="match status" value="2"/>
</dbReference>
<dbReference type="InterPro" id="IPR000719">
    <property type="entry name" value="Prot_kinase_dom"/>
</dbReference>
<dbReference type="SMART" id="SM00369">
    <property type="entry name" value="LRR_TYP"/>
    <property type="match status" value="3"/>
</dbReference>
<accession>A0A1J7H6Y1</accession>
<evidence type="ECO:0000313" key="25">
    <source>
        <dbReference type="EMBL" id="OIV97468.1"/>
    </source>
</evidence>
<name>A0A1J7H6Y1_LUPAN</name>
<keyword evidence="15" id="KW-1015">Disulfide bond</keyword>
<evidence type="ECO:0000256" key="20">
    <source>
        <dbReference type="PROSITE-ProRule" id="PRU10141"/>
    </source>
</evidence>
<dbReference type="PANTHER" id="PTHR47986:SF10">
    <property type="entry name" value="RECEPTOR-LIKE KINASE TMK4"/>
    <property type="match status" value="1"/>
</dbReference>
<comment type="catalytic activity">
    <reaction evidence="18">
        <text>L-threonyl-[protein] + ATP = O-phospho-L-threonyl-[protein] + ADP + H(+)</text>
        <dbReference type="Rhea" id="RHEA:46608"/>
        <dbReference type="Rhea" id="RHEA-COMP:11060"/>
        <dbReference type="Rhea" id="RHEA-COMP:11605"/>
        <dbReference type="ChEBI" id="CHEBI:15378"/>
        <dbReference type="ChEBI" id="CHEBI:30013"/>
        <dbReference type="ChEBI" id="CHEBI:30616"/>
        <dbReference type="ChEBI" id="CHEBI:61977"/>
        <dbReference type="ChEBI" id="CHEBI:456216"/>
        <dbReference type="EC" id="2.7.11.1"/>
    </reaction>
</comment>
<feature type="binding site" evidence="20">
    <location>
        <position position="615"/>
    </location>
    <ligand>
        <name>ATP</name>
        <dbReference type="ChEBI" id="CHEBI:30616"/>
    </ligand>
</feature>
<dbReference type="InterPro" id="IPR032675">
    <property type="entry name" value="LRR_dom_sf"/>
</dbReference>
<evidence type="ECO:0000256" key="6">
    <source>
        <dbReference type="ARBA" id="ARBA00022679"/>
    </source>
</evidence>
<evidence type="ECO:0000256" key="13">
    <source>
        <dbReference type="ARBA" id="ARBA00022989"/>
    </source>
</evidence>
<evidence type="ECO:0000259" key="24">
    <source>
        <dbReference type="PROSITE" id="PS50011"/>
    </source>
</evidence>
<dbReference type="SUPFAM" id="SSF56112">
    <property type="entry name" value="Protein kinase-like (PK-like)"/>
    <property type="match status" value="1"/>
</dbReference>
<evidence type="ECO:0000313" key="26">
    <source>
        <dbReference type="Proteomes" id="UP000188354"/>
    </source>
</evidence>
<keyword evidence="16" id="KW-0675">Receptor</keyword>
<dbReference type="PROSITE" id="PS00107">
    <property type="entry name" value="PROTEIN_KINASE_ATP"/>
    <property type="match status" value="1"/>
</dbReference>
<dbReference type="Pfam" id="PF07714">
    <property type="entry name" value="PK_Tyr_Ser-Thr"/>
    <property type="match status" value="1"/>
</dbReference>